<reference evidence="2" key="1">
    <citation type="journal article" date="2022" name="Int. J. Mol. Sci.">
        <title>Draft Genome of Tanacetum Coccineum: Genomic Comparison of Closely Related Tanacetum-Family Plants.</title>
        <authorList>
            <person name="Yamashiro T."/>
            <person name="Shiraishi A."/>
            <person name="Nakayama K."/>
            <person name="Satake H."/>
        </authorList>
    </citation>
    <scope>NUCLEOTIDE SEQUENCE</scope>
</reference>
<protein>
    <submittedName>
        <fullName evidence="2">Uncharacterized protein</fullName>
    </submittedName>
</protein>
<accession>A0ABQ4X402</accession>
<evidence type="ECO:0000313" key="2">
    <source>
        <dbReference type="EMBL" id="GJS59889.1"/>
    </source>
</evidence>
<reference evidence="2" key="2">
    <citation type="submission" date="2022-01" db="EMBL/GenBank/DDBJ databases">
        <authorList>
            <person name="Yamashiro T."/>
            <person name="Shiraishi A."/>
            <person name="Satake H."/>
            <person name="Nakayama K."/>
        </authorList>
    </citation>
    <scope>NUCLEOTIDE SEQUENCE</scope>
</reference>
<dbReference type="Proteomes" id="UP001151760">
    <property type="component" value="Unassembled WGS sequence"/>
</dbReference>
<evidence type="ECO:0000313" key="3">
    <source>
        <dbReference type="Proteomes" id="UP001151760"/>
    </source>
</evidence>
<feature type="compositionally biased region" description="Acidic residues" evidence="1">
    <location>
        <begin position="127"/>
        <end position="156"/>
    </location>
</feature>
<dbReference type="EMBL" id="BQNB010009182">
    <property type="protein sequence ID" value="GJS59889.1"/>
    <property type="molecule type" value="Genomic_DNA"/>
</dbReference>
<gene>
    <name evidence="2" type="ORF">Tco_0654673</name>
</gene>
<comment type="caution">
    <text evidence="2">The sequence shown here is derived from an EMBL/GenBank/DDBJ whole genome shotgun (WGS) entry which is preliminary data.</text>
</comment>
<feature type="compositionally biased region" description="Acidic residues" evidence="1">
    <location>
        <begin position="102"/>
        <end position="120"/>
    </location>
</feature>
<evidence type="ECO:0000256" key="1">
    <source>
        <dbReference type="SAM" id="MobiDB-lite"/>
    </source>
</evidence>
<feature type="region of interest" description="Disordered" evidence="1">
    <location>
        <begin position="82"/>
        <end position="178"/>
    </location>
</feature>
<sequence length="178" mass="19966">MSDLEHSTITYTSISSDYEEPSDVGSLEVVVYGYDELPMHPPSLDYVPGPEHPPSLVYIPYVLEPAYPEFMPHEDDMFPAKERPLPVAVLPTADSPGYITESDLEEDPEEEDDEDPEEDPANYPADRDDDEEEEDSSEDDTDDEEEDEGEDEDEEEHLALTDSVPPPQTGTRGARMTV</sequence>
<name>A0ABQ4X402_9ASTR</name>
<organism evidence="2 3">
    <name type="scientific">Tanacetum coccineum</name>
    <dbReference type="NCBI Taxonomy" id="301880"/>
    <lineage>
        <taxon>Eukaryota</taxon>
        <taxon>Viridiplantae</taxon>
        <taxon>Streptophyta</taxon>
        <taxon>Embryophyta</taxon>
        <taxon>Tracheophyta</taxon>
        <taxon>Spermatophyta</taxon>
        <taxon>Magnoliopsida</taxon>
        <taxon>eudicotyledons</taxon>
        <taxon>Gunneridae</taxon>
        <taxon>Pentapetalae</taxon>
        <taxon>asterids</taxon>
        <taxon>campanulids</taxon>
        <taxon>Asterales</taxon>
        <taxon>Asteraceae</taxon>
        <taxon>Asteroideae</taxon>
        <taxon>Anthemideae</taxon>
        <taxon>Anthemidinae</taxon>
        <taxon>Tanacetum</taxon>
    </lineage>
</organism>
<keyword evidence="3" id="KW-1185">Reference proteome</keyword>
<proteinExistence type="predicted"/>